<evidence type="ECO:0000313" key="9">
    <source>
        <dbReference type="Proteomes" id="UP000305647"/>
    </source>
</evidence>
<evidence type="ECO:0000313" key="11">
    <source>
        <dbReference type="Proteomes" id="UP000309601"/>
    </source>
</evidence>
<feature type="region of interest" description="Disordered" evidence="1">
    <location>
        <begin position="66"/>
        <end position="132"/>
    </location>
</feature>
<dbReference type="Proteomes" id="UP000307169">
    <property type="component" value="Unassembled WGS sequence"/>
</dbReference>
<dbReference type="EMBL" id="SPRX01000052">
    <property type="protein sequence ID" value="TIC63186.1"/>
    <property type="molecule type" value="Genomic_DNA"/>
</dbReference>
<dbReference type="Proteomes" id="UP000309601">
    <property type="component" value="Unassembled WGS sequence"/>
</dbReference>
<feature type="compositionally biased region" description="Basic and acidic residues" evidence="1">
    <location>
        <begin position="114"/>
        <end position="126"/>
    </location>
</feature>
<evidence type="ECO:0000313" key="12">
    <source>
        <dbReference type="Proteomes" id="UP000310685"/>
    </source>
</evidence>
<evidence type="ECO:0000313" key="4">
    <source>
        <dbReference type="EMBL" id="TIC27734.1"/>
    </source>
</evidence>
<sequence length="132" mass="14851">MTSRYLQNMQKQYYNLNQQLNSPCHNFEKVQAPVTSVPNSKLKVKRWVHNKDLKLDLSDDEDVKEVINIDESDPNSTKLNLDDSTVDNTHANTPDFDPGTNSVDPADPSAAAKDVIHPKETQHLHEPSTQSA</sequence>
<comment type="caution">
    <text evidence="4">The sequence shown here is derived from an EMBL/GenBank/DDBJ whole genome shotgun (WGS) entry which is preliminary data.</text>
</comment>
<accession>A0A4T0RL38</accession>
<evidence type="ECO:0000313" key="2">
    <source>
        <dbReference type="EMBL" id="TIB76166.1"/>
    </source>
</evidence>
<dbReference type="EMBL" id="SPRO01000052">
    <property type="protein sequence ID" value="TIC27734.1"/>
    <property type="molecule type" value="Genomic_DNA"/>
</dbReference>
<dbReference type="Proteomes" id="UP000310685">
    <property type="component" value="Unassembled WGS sequence"/>
</dbReference>
<evidence type="ECO:0000313" key="5">
    <source>
        <dbReference type="EMBL" id="TIC60124.1"/>
    </source>
</evidence>
<evidence type="ECO:0000256" key="1">
    <source>
        <dbReference type="SAM" id="MobiDB-lite"/>
    </source>
</evidence>
<gene>
    <name evidence="7" type="ORF">E3Q01_03479</name>
    <name evidence="6" type="ORF">E3Q02_03659</name>
    <name evidence="5" type="ORF">E3Q03_03456</name>
    <name evidence="4" type="ORF">E3Q10_03580</name>
    <name evidence="3" type="ORF">E3Q17_03614</name>
    <name evidence="2" type="ORF">E3Q22_03643</name>
</gene>
<evidence type="ECO:0000313" key="10">
    <source>
        <dbReference type="Proteomes" id="UP000307169"/>
    </source>
</evidence>
<evidence type="ECO:0000313" key="7">
    <source>
        <dbReference type="EMBL" id="TIC63186.1"/>
    </source>
</evidence>
<dbReference type="EMBL" id="SPRV01000047">
    <property type="protein sequence ID" value="TIC60124.1"/>
    <property type="molecule type" value="Genomic_DNA"/>
</dbReference>
<dbReference type="OrthoDB" id="3362533at2759"/>
<evidence type="ECO:0000313" key="3">
    <source>
        <dbReference type="EMBL" id="TIB96902.1"/>
    </source>
</evidence>
<protein>
    <submittedName>
        <fullName evidence="4">Uncharacterized protein</fullName>
    </submittedName>
</protein>
<dbReference type="Proteomes" id="UP000305362">
    <property type="component" value="Unassembled WGS sequence"/>
</dbReference>
<proteinExistence type="predicted"/>
<reference evidence="8 9" key="1">
    <citation type="submission" date="2019-03" db="EMBL/GenBank/DDBJ databases">
        <title>Sequencing 25 genomes of Wallemia mellicola.</title>
        <authorList>
            <person name="Gostincar C."/>
        </authorList>
    </citation>
    <scope>NUCLEOTIDE SEQUENCE [LARGE SCALE GENOMIC DNA]</scope>
    <source>
        <strain evidence="3 10">EXF-1262</strain>
        <strain evidence="6 11">EXF-1274</strain>
        <strain evidence="5 8">EXF-1277</strain>
        <strain evidence="2 12">EXF-6152</strain>
        <strain evidence="7 13">EXF-757</strain>
        <strain evidence="4 9">EXF-8738</strain>
    </source>
</reference>
<dbReference type="Proteomes" id="UP000305647">
    <property type="component" value="Unassembled WGS sequence"/>
</dbReference>
<dbReference type="EMBL" id="SPRH01000055">
    <property type="protein sequence ID" value="TIB96902.1"/>
    <property type="molecule type" value="Genomic_DNA"/>
</dbReference>
<evidence type="ECO:0000313" key="8">
    <source>
        <dbReference type="Proteomes" id="UP000305362"/>
    </source>
</evidence>
<dbReference type="EMBL" id="SPRW01000052">
    <property type="protein sequence ID" value="TIC62087.1"/>
    <property type="molecule type" value="Genomic_DNA"/>
</dbReference>
<dbReference type="EMBL" id="SPRC01000050">
    <property type="protein sequence ID" value="TIB76166.1"/>
    <property type="molecule type" value="Genomic_DNA"/>
</dbReference>
<name>A0A4T0RL38_9BASI</name>
<evidence type="ECO:0000313" key="6">
    <source>
        <dbReference type="EMBL" id="TIC62087.1"/>
    </source>
</evidence>
<organism evidence="4 9">
    <name type="scientific">Wallemia mellicola</name>
    <dbReference type="NCBI Taxonomy" id="1708541"/>
    <lineage>
        <taxon>Eukaryota</taxon>
        <taxon>Fungi</taxon>
        <taxon>Dikarya</taxon>
        <taxon>Basidiomycota</taxon>
        <taxon>Wallemiomycotina</taxon>
        <taxon>Wallemiomycetes</taxon>
        <taxon>Wallemiales</taxon>
        <taxon>Wallemiaceae</taxon>
        <taxon>Wallemia</taxon>
    </lineage>
</organism>
<dbReference type="Proteomes" id="UP000310708">
    <property type="component" value="Unassembled WGS sequence"/>
</dbReference>
<evidence type="ECO:0000313" key="13">
    <source>
        <dbReference type="Proteomes" id="UP000310708"/>
    </source>
</evidence>
<dbReference type="OMA" id="HPNHTEH"/>
<dbReference type="AlphaFoldDB" id="A0A4T0RL38"/>
<feature type="compositionally biased region" description="Polar residues" evidence="1">
    <location>
        <begin position="74"/>
        <end position="92"/>
    </location>
</feature>